<evidence type="ECO:0008006" key="3">
    <source>
        <dbReference type="Google" id="ProtNLM"/>
    </source>
</evidence>
<dbReference type="AlphaFoldDB" id="A0A1G4E9L7"/>
<accession>A0A1G4E9L7</accession>
<dbReference type="VEuPathDB" id="PlasmoDB:PVP01_0004800"/>
<organism evidence="1 2">
    <name type="scientific">Plasmodium vivax</name>
    <name type="common">malaria parasite P. vivax</name>
    <dbReference type="NCBI Taxonomy" id="5855"/>
    <lineage>
        <taxon>Eukaryota</taxon>
        <taxon>Sar</taxon>
        <taxon>Alveolata</taxon>
        <taxon>Apicomplexa</taxon>
        <taxon>Aconoidasida</taxon>
        <taxon>Haemosporida</taxon>
        <taxon>Plasmodiidae</taxon>
        <taxon>Plasmodium</taxon>
        <taxon>Plasmodium (Plasmodium)</taxon>
    </lineage>
</organism>
<evidence type="ECO:0000313" key="1">
    <source>
        <dbReference type="EMBL" id="SCA83734.1"/>
    </source>
</evidence>
<gene>
    <name evidence="1" type="ORF">PVT01_000096900</name>
</gene>
<protein>
    <recommendedName>
        <fullName evidence="3">VIR protein</fullName>
    </recommendedName>
</protein>
<reference evidence="1 2" key="1">
    <citation type="submission" date="2016-07" db="EMBL/GenBank/DDBJ databases">
        <authorList>
            <consortium name="Pathogen Informatics"/>
        </authorList>
    </citation>
    <scope>NUCLEOTIDE SEQUENCE [LARGE SCALE GENOMIC DNA]</scope>
</reference>
<dbReference type="VEuPathDB" id="PlasmoDB:PVPAM_010007200"/>
<dbReference type="Proteomes" id="UP000196402">
    <property type="component" value="Unassembled WGS sequence"/>
</dbReference>
<evidence type="ECO:0000313" key="2">
    <source>
        <dbReference type="Proteomes" id="UP000196402"/>
    </source>
</evidence>
<dbReference type="VEuPathDB" id="PlasmoDB:PVX_106720"/>
<dbReference type="EMBL" id="FLYH01000325">
    <property type="protein sequence ID" value="SCA83734.1"/>
    <property type="molecule type" value="Genomic_DNA"/>
</dbReference>
<name>A0A1G4E9L7_PLAVI</name>
<proteinExistence type="predicted"/>
<dbReference type="VEuPathDB" id="PlasmoDB:PVW1_140082800"/>
<sequence length="279" mass="32281">MSKNLYNFVSSLSGYEGIKEACNVDMKDVNITSCKPSILKEGCGDQDFYRNYLIAEKYLTYLRSNVNPRIVENACKYFSYWVYKEMIMEKSYSYSVSELHDIIRQSKNIHICQDYVHNITPEIYLNIKKLIDLHNNFMEVLVGTNSFDCDKAEKLFNLYNGLINTCYLNSDDPFCNGIETIRNGYNETLINAKDCAPYNFLQPFQKRPEKSANTIATAAITAISFASIMTYKFTPLGSWVRHRLSGNKNLRNKLEKEFTAPQNSSEIQDMEYRVPYNPS</sequence>